<dbReference type="AlphaFoldDB" id="A0AAV3U9I3"/>
<dbReference type="PANTHER" id="PTHR43436">
    <property type="entry name" value="ARAC-FAMILY TRANSCRIPTIONAL REGULATOR"/>
    <property type="match status" value="1"/>
</dbReference>
<keyword evidence="2" id="KW-0238">DNA-binding</keyword>
<evidence type="ECO:0000256" key="2">
    <source>
        <dbReference type="ARBA" id="ARBA00023125"/>
    </source>
</evidence>
<dbReference type="PROSITE" id="PS00041">
    <property type="entry name" value="HTH_ARAC_FAMILY_1"/>
    <property type="match status" value="1"/>
</dbReference>
<organism evidence="5 6">
    <name type="scientific">Halioxenophilus aromaticivorans</name>
    <dbReference type="NCBI Taxonomy" id="1306992"/>
    <lineage>
        <taxon>Bacteria</taxon>
        <taxon>Pseudomonadati</taxon>
        <taxon>Pseudomonadota</taxon>
        <taxon>Gammaproteobacteria</taxon>
        <taxon>Alteromonadales</taxon>
        <taxon>Alteromonadaceae</taxon>
        <taxon>Halioxenophilus</taxon>
    </lineage>
</organism>
<proteinExistence type="predicted"/>
<evidence type="ECO:0000256" key="1">
    <source>
        <dbReference type="ARBA" id="ARBA00023015"/>
    </source>
</evidence>
<dbReference type="Gene3D" id="1.10.10.60">
    <property type="entry name" value="Homeodomain-like"/>
    <property type="match status" value="2"/>
</dbReference>
<keyword evidence="1" id="KW-0805">Transcription regulation</keyword>
<dbReference type="PROSITE" id="PS01124">
    <property type="entry name" value="HTH_ARAC_FAMILY_2"/>
    <property type="match status" value="1"/>
</dbReference>
<protein>
    <submittedName>
        <fullName evidence="5">AraC family transcriptional regulator N-terminal domain-containing protein</fullName>
    </submittedName>
</protein>
<comment type="caution">
    <text evidence="5">The sequence shown here is derived from an EMBL/GenBank/DDBJ whole genome shotgun (WGS) entry which is preliminary data.</text>
</comment>
<evidence type="ECO:0000259" key="4">
    <source>
        <dbReference type="PROSITE" id="PS01124"/>
    </source>
</evidence>
<dbReference type="EMBL" id="BAABLX010000077">
    <property type="protein sequence ID" value="GAA4959019.1"/>
    <property type="molecule type" value="Genomic_DNA"/>
</dbReference>
<dbReference type="GO" id="GO:0043565">
    <property type="term" value="F:sequence-specific DNA binding"/>
    <property type="evidence" value="ECO:0007669"/>
    <property type="project" value="InterPro"/>
</dbReference>
<sequence>MDNIEHLIPITRQLFELYGQEPPLPGLKITYAEAPTGLIRAVYQPSLCVVLQGAKKSVLGDQTYHYQAGECLFASADLPVSANILQASPQQPYIAFSIAINPSVVTELWLQQQAQAKGAGATASTQSAGTSSPALITAKLPPTVLDPLSRLLQLVGDDVNQPVLGPLTERELIWRLLSTELKPALCQLGVADGYNARINTVTQYLRNNYQATITVAELAAMASMSVASFHRHFKSVTQLSPVQFQKRIRLHEARRQLVAQQEIAAISYAVGYDSPSQFSRDYRKHFGLSPLQDRQELLAEVG</sequence>
<dbReference type="InterPro" id="IPR009594">
    <property type="entry name" value="Tscrpt_reg_HTH_AraC_N"/>
</dbReference>
<dbReference type="Proteomes" id="UP001409585">
    <property type="component" value="Unassembled WGS sequence"/>
</dbReference>
<evidence type="ECO:0000313" key="6">
    <source>
        <dbReference type="Proteomes" id="UP001409585"/>
    </source>
</evidence>
<dbReference type="SMART" id="SM00342">
    <property type="entry name" value="HTH_ARAC"/>
    <property type="match status" value="1"/>
</dbReference>
<accession>A0AAV3U9I3</accession>
<dbReference type="InterPro" id="IPR018062">
    <property type="entry name" value="HTH_AraC-typ_CS"/>
</dbReference>
<gene>
    <name evidence="5" type="ORF">GCM10025791_44860</name>
</gene>
<dbReference type="GO" id="GO:0003700">
    <property type="term" value="F:DNA-binding transcription factor activity"/>
    <property type="evidence" value="ECO:0007669"/>
    <property type="project" value="InterPro"/>
</dbReference>
<dbReference type="RefSeq" id="WP_345427558.1">
    <property type="nucleotide sequence ID" value="NZ_AP031496.1"/>
</dbReference>
<evidence type="ECO:0000313" key="5">
    <source>
        <dbReference type="EMBL" id="GAA4959019.1"/>
    </source>
</evidence>
<dbReference type="Pfam" id="PF12833">
    <property type="entry name" value="HTH_18"/>
    <property type="match status" value="1"/>
</dbReference>
<name>A0AAV3U9I3_9ALTE</name>
<feature type="domain" description="HTH araC/xylS-type" evidence="4">
    <location>
        <begin position="199"/>
        <end position="296"/>
    </location>
</feature>
<keyword evidence="3" id="KW-0804">Transcription</keyword>
<dbReference type="PRINTS" id="PR00032">
    <property type="entry name" value="HTHARAC"/>
</dbReference>
<reference evidence="6" key="1">
    <citation type="journal article" date="2019" name="Int. J. Syst. Evol. Microbiol.">
        <title>The Global Catalogue of Microorganisms (GCM) 10K type strain sequencing project: providing services to taxonomists for standard genome sequencing and annotation.</title>
        <authorList>
            <consortium name="The Broad Institute Genomics Platform"/>
            <consortium name="The Broad Institute Genome Sequencing Center for Infectious Disease"/>
            <person name="Wu L."/>
            <person name="Ma J."/>
        </authorList>
    </citation>
    <scope>NUCLEOTIDE SEQUENCE [LARGE SCALE GENOMIC DNA]</scope>
    <source>
        <strain evidence="6">JCM 19134</strain>
    </source>
</reference>
<evidence type="ECO:0000256" key="3">
    <source>
        <dbReference type="ARBA" id="ARBA00023163"/>
    </source>
</evidence>
<dbReference type="InterPro" id="IPR009057">
    <property type="entry name" value="Homeodomain-like_sf"/>
</dbReference>
<dbReference type="Pfam" id="PF06719">
    <property type="entry name" value="AraC_N"/>
    <property type="match status" value="1"/>
</dbReference>
<dbReference type="InterPro" id="IPR020449">
    <property type="entry name" value="Tscrpt_reg_AraC-type_HTH"/>
</dbReference>
<dbReference type="SUPFAM" id="SSF46689">
    <property type="entry name" value="Homeodomain-like"/>
    <property type="match status" value="2"/>
</dbReference>
<keyword evidence="6" id="KW-1185">Reference proteome</keyword>
<dbReference type="InterPro" id="IPR018060">
    <property type="entry name" value="HTH_AraC"/>
</dbReference>
<dbReference type="PANTHER" id="PTHR43436:SF1">
    <property type="entry name" value="TRANSCRIPTIONAL REGULATORY PROTEIN"/>
    <property type="match status" value="1"/>
</dbReference>